<protein>
    <recommendedName>
        <fullName evidence="2">Nephrocystin 3-like N-terminal domain-containing protein</fullName>
    </recommendedName>
</protein>
<evidence type="ECO:0000256" key="1">
    <source>
        <dbReference type="ARBA" id="ARBA00022737"/>
    </source>
</evidence>
<evidence type="ECO:0000313" key="3">
    <source>
        <dbReference type="EMBL" id="KAE9402625.1"/>
    </source>
</evidence>
<dbReference type="InterPro" id="IPR027417">
    <property type="entry name" value="P-loop_NTPase"/>
</dbReference>
<dbReference type="Pfam" id="PF24883">
    <property type="entry name" value="NPHP3_N"/>
    <property type="match status" value="1"/>
</dbReference>
<keyword evidence="1" id="KW-0677">Repeat</keyword>
<evidence type="ECO:0000313" key="4">
    <source>
        <dbReference type="Proteomes" id="UP000799118"/>
    </source>
</evidence>
<dbReference type="Gene3D" id="3.40.50.300">
    <property type="entry name" value="P-loop containing nucleotide triphosphate hydrolases"/>
    <property type="match status" value="1"/>
</dbReference>
<gene>
    <name evidence="3" type="ORF">BT96DRAFT_544217</name>
</gene>
<proteinExistence type="predicted"/>
<accession>A0A6A4I1F5</accession>
<name>A0A6A4I1F5_9AGAR</name>
<keyword evidence="4" id="KW-1185">Reference proteome</keyword>
<feature type="domain" description="Nephrocystin 3-like N-terminal" evidence="2">
    <location>
        <begin position="74"/>
        <end position="247"/>
    </location>
</feature>
<dbReference type="OrthoDB" id="538223at2759"/>
<dbReference type="PANTHER" id="PTHR10039:SF17">
    <property type="entry name" value="FUNGAL STAND N-TERMINAL GOODBYE DOMAIN-CONTAINING PROTEIN-RELATED"/>
    <property type="match status" value="1"/>
</dbReference>
<dbReference type="InterPro" id="IPR056884">
    <property type="entry name" value="NPHP3-like_N"/>
</dbReference>
<dbReference type="PANTHER" id="PTHR10039">
    <property type="entry name" value="AMELOGENIN"/>
    <property type="match status" value="1"/>
</dbReference>
<evidence type="ECO:0000259" key="2">
    <source>
        <dbReference type="Pfam" id="PF24883"/>
    </source>
</evidence>
<dbReference type="Proteomes" id="UP000799118">
    <property type="component" value="Unassembled WGS sequence"/>
</dbReference>
<organism evidence="3 4">
    <name type="scientific">Gymnopus androsaceus JB14</name>
    <dbReference type="NCBI Taxonomy" id="1447944"/>
    <lineage>
        <taxon>Eukaryota</taxon>
        <taxon>Fungi</taxon>
        <taxon>Dikarya</taxon>
        <taxon>Basidiomycota</taxon>
        <taxon>Agaricomycotina</taxon>
        <taxon>Agaricomycetes</taxon>
        <taxon>Agaricomycetidae</taxon>
        <taxon>Agaricales</taxon>
        <taxon>Marasmiineae</taxon>
        <taxon>Omphalotaceae</taxon>
        <taxon>Gymnopus</taxon>
    </lineage>
</organism>
<dbReference type="EMBL" id="ML769433">
    <property type="protein sequence ID" value="KAE9402625.1"/>
    <property type="molecule type" value="Genomic_DNA"/>
</dbReference>
<dbReference type="AlphaFoldDB" id="A0A6A4I1F5"/>
<sequence length="579" mass="65994">MSVFPNAQNFTINNGSFTNVTGGLNVYRKWDDQDYPGLKILHQNAVWSASYNSEQRFPPPNCHLGTRTQVLEILKNWITDTTNRTSVYWLYGAAGVGKSAVAQTISEEFSASHLAASFFFARTDSSRNNLLSFFITISHQLATSSQLGPLLKYPIDVTVRDNPGIVHAVLEEQFQELIVMPCHWLTVTCRLTPEKLENLPRLIVIDGLDECIDIASQERLLSLIRKATSAKATSATQFPFKFLICSRPEPRIRNAFSHQDFYSILDCTDIGESFESGKDIAKYLRHEFGRIRQEHGQSMAHVAKDWPGNGIIQQLMLKACGQFIYATTVLKYIGDPDGLPTERLEIILKITVPDDFDSPYPDLDQLYMQILSVCPQRELLLEVMAHILIPTGIFFDTRYERRSPAIIEGIFSLPKGKVRALLSRLHSVLLIPENDKKNIAVRHASFVDFLTDRKRSGRYFVNTQKEAQHERVLFYLLKILSKSMINSWKHHFECAQSQFDQYACAFWGSHFQKIRNDSFSSRILTELNQLDVCGLLNMALQGKNVSLKVYSDTLKSCLGDFERVVQWAKALTLSRYLIR</sequence>
<dbReference type="SUPFAM" id="SSF52540">
    <property type="entry name" value="P-loop containing nucleoside triphosphate hydrolases"/>
    <property type="match status" value="1"/>
</dbReference>
<reference evidence="3" key="1">
    <citation type="journal article" date="2019" name="Environ. Microbiol.">
        <title>Fungal ecological strategies reflected in gene transcription - a case study of two litter decomposers.</title>
        <authorList>
            <person name="Barbi F."/>
            <person name="Kohler A."/>
            <person name="Barry K."/>
            <person name="Baskaran P."/>
            <person name="Daum C."/>
            <person name="Fauchery L."/>
            <person name="Ihrmark K."/>
            <person name="Kuo A."/>
            <person name="LaButti K."/>
            <person name="Lipzen A."/>
            <person name="Morin E."/>
            <person name="Grigoriev I.V."/>
            <person name="Henrissat B."/>
            <person name="Lindahl B."/>
            <person name="Martin F."/>
        </authorList>
    </citation>
    <scope>NUCLEOTIDE SEQUENCE</scope>
    <source>
        <strain evidence="3">JB14</strain>
    </source>
</reference>